<dbReference type="Pfam" id="PF04466">
    <property type="entry name" value="Terminase_3"/>
    <property type="match status" value="1"/>
</dbReference>
<sequence>METLTLPELLLIPDKLNPIITKINDYRYFLLEGGRGGGKSQAVGRFILYLAEKYNLRIVCGREIQNSISESVYSLLTDLITKYKLYFEVMATKITSLKSNTVINFRGFREQGAFNIQGMEGVDIVWIDEAQAITKDTLDVLIPTIRKDNAKIFFTMNRFVHNDPVFATFADRKDCLHIHINYDENPFCTKALINEAQECKLKSESDYNHIWLGEPLRLTEDCLFSHEETESTKKVDFSLKEGYGLRIGAYDIARYGDDKCAVVILQQMGALHWEEVYVDQWDHKDLNYTTGRILMTSNEQRDNKSIIDEDGIGGGPLDTLNKGRGIDRFVGFRNPTLSYADNKFYGNNRTANIYKVKDMILKGHLKLKTQELLNQLETAFRFTFDHYQRRILIPKDVMRNKYKIKSPNLADCLLMAVSLIGEVKQKQDSGYNLQPAYYSAGNEFQSAGIR</sequence>
<dbReference type="InterPro" id="IPR006437">
    <property type="entry name" value="Phage_terminase_lsu"/>
</dbReference>
<evidence type="ECO:0000313" key="2">
    <source>
        <dbReference type="EMBL" id="QJA85446.1"/>
    </source>
</evidence>
<dbReference type="PANTHER" id="PTHR39184:SF1">
    <property type="entry name" value="PBSX PHAGE TERMINASE LARGE SUBUNIT"/>
    <property type="match status" value="1"/>
</dbReference>
<evidence type="ECO:0000259" key="1">
    <source>
        <dbReference type="Pfam" id="PF04466"/>
    </source>
</evidence>
<accession>A0A6M3KTT8</accession>
<feature type="domain" description="Phage terminase large subunit N-terminal" evidence="1">
    <location>
        <begin position="27"/>
        <end position="214"/>
    </location>
</feature>
<dbReference type="InterPro" id="IPR052380">
    <property type="entry name" value="Viral_DNA_packaging_terminase"/>
</dbReference>
<organism evidence="2">
    <name type="scientific">viral metagenome</name>
    <dbReference type="NCBI Taxonomy" id="1070528"/>
    <lineage>
        <taxon>unclassified sequences</taxon>
        <taxon>metagenomes</taxon>
        <taxon>organismal metagenomes</taxon>
    </lineage>
</organism>
<dbReference type="SUPFAM" id="SSF52540">
    <property type="entry name" value="P-loop containing nucleoside triphosphate hydrolases"/>
    <property type="match status" value="1"/>
</dbReference>
<dbReference type="InterPro" id="IPR035412">
    <property type="entry name" value="Terminase_L_N"/>
</dbReference>
<dbReference type="Gene3D" id="3.40.50.300">
    <property type="entry name" value="P-loop containing nucleotide triphosphate hydrolases"/>
    <property type="match status" value="1"/>
</dbReference>
<reference evidence="2" key="1">
    <citation type="submission" date="2020-03" db="EMBL/GenBank/DDBJ databases">
        <title>The deep terrestrial virosphere.</title>
        <authorList>
            <person name="Holmfeldt K."/>
            <person name="Nilsson E."/>
            <person name="Simone D."/>
            <person name="Lopez-Fernandez M."/>
            <person name="Wu X."/>
            <person name="de Brujin I."/>
            <person name="Lundin D."/>
            <person name="Andersson A."/>
            <person name="Bertilsson S."/>
            <person name="Dopson M."/>
        </authorList>
    </citation>
    <scope>NUCLEOTIDE SEQUENCE</scope>
    <source>
        <strain evidence="2">MM415B02220</strain>
    </source>
</reference>
<dbReference type="NCBIfam" id="TIGR01547">
    <property type="entry name" value="phage_term_2"/>
    <property type="match status" value="1"/>
</dbReference>
<dbReference type="EMBL" id="MT142575">
    <property type="protein sequence ID" value="QJA85446.1"/>
    <property type="molecule type" value="Genomic_DNA"/>
</dbReference>
<dbReference type="Gene3D" id="3.30.420.240">
    <property type="match status" value="1"/>
</dbReference>
<dbReference type="InterPro" id="IPR027417">
    <property type="entry name" value="P-loop_NTPase"/>
</dbReference>
<name>A0A6M3KTT8_9ZZZZ</name>
<dbReference type="AlphaFoldDB" id="A0A6M3KTT8"/>
<gene>
    <name evidence="2" type="ORF">MM415B02220_0002</name>
</gene>
<protein>
    <submittedName>
        <fullName evidence="2">Putative terminase</fullName>
    </submittedName>
</protein>
<proteinExistence type="predicted"/>
<dbReference type="PANTHER" id="PTHR39184">
    <property type="match status" value="1"/>
</dbReference>